<organism evidence="2 3">
    <name type="scientific">Antrodiella citrinella</name>
    <dbReference type="NCBI Taxonomy" id="2447956"/>
    <lineage>
        <taxon>Eukaryota</taxon>
        <taxon>Fungi</taxon>
        <taxon>Dikarya</taxon>
        <taxon>Basidiomycota</taxon>
        <taxon>Agaricomycotina</taxon>
        <taxon>Agaricomycetes</taxon>
        <taxon>Polyporales</taxon>
        <taxon>Steccherinaceae</taxon>
        <taxon>Antrodiella</taxon>
    </lineage>
</organism>
<dbReference type="OrthoDB" id="3361414at2759"/>
<evidence type="ECO:0000256" key="1">
    <source>
        <dbReference type="SAM" id="MobiDB-lite"/>
    </source>
</evidence>
<evidence type="ECO:0000313" key="3">
    <source>
        <dbReference type="Proteomes" id="UP000308730"/>
    </source>
</evidence>
<dbReference type="Proteomes" id="UP000308730">
    <property type="component" value="Unassembled WGS sequence"/>
</dbReference>
<feature type="compositionally biased region" description="Polar residues" evidence="1">
    <location>
        <begin position="53"/>
        <end position="63"/>
    </location>
</feature>
<feature type="region of interest" description="Disordered" evidence="1">
    <location>
        <begin position="358"/>
        <end position="440"/>
    </location>
</feature>
<dbReference type="AlphaFoldDB" id="A0A4S4MRJ3"/>
<feature type="compositionally biased region" description="Basic and acidic residues" evidence="1">
    <location>
        <begin position="358"/>
        <end position="368"/>
    </location>
</feature>
<name>A0A4S4MRJ3_9APHY</name>
<protein>
    <submittedName>
        <fullName evidence="2">Uncharacterized protein</fullName>
    </submittedName>
</protein>
<dbReference type="EMBL" id="SGPM01000157">
    <property type="protein sequence ID" value="THH28796.1"/>
    <property type="molecule type" value="Genomic_DNA"/>
</dbReference>
<feature type="region of interest" description="Disordered" evidence="1">
    <location>
        <begin position="42"/>
        <end position="73"/>
    </location>
</feature>
<accession>A0A4S4MRJ3</accession>
<feature type="compositionally biased region" description="Polar residues" evidence="1">
    <location>
        <begin position="377"/>
        <end position="394"/>
    </location>
</feature>
<feature type="region of interest" description="Disordered" evidence="1">
    <location>
        <begin position="146"/>
        <end position="170"/>
    </location>
</feature>
<evidence type="ECO:0000313" key="2">
    <source>
        <dbReference type="EMBL" id="THH28796.1"/>
    </source>
</evidence>
<reference evidence="2 3" key="1">
    <citation type="submission" date="2019-02" db="EMBL/GenBank/DDBJ databases">
        <title>Genome sequencing of the rare red list fungi Antrodiella citrinella (Flaviporus citrinellus).</title>
        <authorList>
            <person name="Buettner E."/>
            <person name="Kellner H."/>
        </authorList>
    </citation>
    <scope>NUCLEOTIDE SEQUENCE [LARGE SCALE GENOMIC DNA]</scope>
    <source>
        <strain evidence="2 3">DSM 108506</strain>
    </source>
</reference>
<comment type="caution">
    <text evidence="2">The sequence shown here is derived from an EMBL/GenBank/DDBJ whole genome shotgun (WGS) entry which is preliminary data.</text>
</comment>
<gene>
    <name evidence="2" type="ORF">EUX98_g5400</name>
</gene>
<proteinExistence type="predicted"/>
<keyword evidence="3" id="KW-1185">Reference proteome</keyword>
<sequence length="483" mass="52260">MPPEKSWTKHHDLALYADYALKPRHGQGPGFRVKLPGRKERVIRASSRHNPAGMSSSNDQQPTVRAPSTVAPSEDGDRAFVVRIPGVAKTPSEPIPVAVPPPASTTNVAPVVDSTADLSIEEVFTVRPNGAPVHIPIVAAEATAPSVPEPQITTPSVAPSPPQQSPTVHVSHLPEPHAQQQLEQIVVSSPADAAVNAQIEETVLRKGPPGIHAPVPQGPTEFRPLQPVLHPIQTSFSPVPQPSPPYGSPYAYGPMPPGVAMSQHGYPYEVATGRAVYLQPNPPPAMYTPRPMMHASMGHHHSNSITFIPGHMHHSSVASVSPDFLSPHSHPQTPPVNGFIDPMTGLPLFTPARQSSRIEIRAPGEGKQKVPPRPSGLRTTVSGSDVSSQSNGDVSSFFADSEESLTSQEGHHDSHDSVPGVDEYLQSRSSQGPAEPMPYPSYQQQYYYPEHYGYQPYVDPSQVVQYDMYRPDPHVPHQPIIYY</sequence>